<sequence length="116" mass="12549">MLRNSRIGVALLQNLIFCRNLLGSFILTKSGVPHICLTTASSWLLVLALFVKATASRLLAFKVATLLILFLTLIRCFSECLTKFGYTSSGGQGLNGITPDAKLANEISLTDQNDSI</sequence>
<dbReference type="EMBL" id="JAZDWU010000008">
    <property type="protein sequence ID" value="KAK9993013.1"/>
    <property type="molecule type" value="Genomic_DNA"/>
</dbReference>
<keyword evidence="1" id="KW-0812">Transmembrane</keyword>
<keyword evidence="1" id="KW-0472">Membrane</keyword>
<protein>
    <submittedName>
        <fullName evidence="2">Uncharacterized protein</fullName>
    </submittedName>
</protein>
<evidence type="ECO:0000313" key="3">
    <source>
        <dbReference type="Proteomes" id="UP001459277"/>
    </source>
</evidence>
<comment type="caution">
    <text evidence="2">The sequence shown here is derived from an EMBL/GenBank/DDBJ whole genome shotgun (WGS) entry which is preliminary data.</text>
</comment>
<evidence type="ECO:0000256" key="1">
    <source>
        <dbReference type="SAM" id="Phobius"/>
    </source>
</evidence>
<dbReference type="Proteomes" id="UP001459277">
    <property type="component" value="Unassembled WGS sequence"/>
</dbReference>
<keyword evidence="1" id="KW-1133">Transmembrane helix</keyword>
<keyword evidence="3" id="KW-1185">Reference proteome</keyword>
<dbReference type="AlphaFoldDB" id="A0AAW2C5N5"/>
<proteinExistence type="predicted"/>
<reference evidence="2 3" key="1">
    <citation type="submission" date="2024-01" db="EMBL/GenBank/DDBJ databases">
        <title>A telomere-to-telomere, gap-free genome of sweet tea (Lithocarpus litseifolius).</title>
        <authorList>
            <person name="Zhou J."/>
        </authorList>
    </citation>
    <scope>NUCLEOTIDE SEQUENCE [LARGE SCALE GENOMIC DNA]</scope>
    <source>
        <strain evidence="2">Zhou-2022a</strain>
        <tissue evidence="2">Leaf</tissue>
    </source>
</reference>
<gene>
    <name evidence="2" type="ORF">SO802_022716</name>
</gene>
<feature type="transmembrane region" description="Helical" evidence="1">
    <location>
        <begin position="32"/>
        <end position="51"/>
    </location>
</feature>
<evidence type="ECO:0000313" key="2">
    <source>
        <dbReference type="EMBL" id="KAK9993013.1"/>
    </source>
</evidence>
<organism evidence="2 3">
    <name type="scientific">Lithocarpus litseifolius</name>
    <dbReference type="NCBI Taxonomy" id="425828"/>
    <lineage>
        <taxon>Eukaryota</taxon>
        <taxon>Viridiplantae</taxon>
        <taxon>Streptophyta</taxon>
        <taxon>Embryophyta</taxon>
        <taxon>Tracheophyta</taxon>
        <taxon>Spermatophyta</taxon>
        <taxon>Magnoliopsida</taxon>
        <taxon>eudicotyledons</taxon>
        <taxon>Gunneridae</taxon>
        <taxon>Pentapetalae</taxon>
        <taxon>rosids</taxon>
        <taxon>fabids</taxon>
        <taxon>Fagales</taxon>
        <taxon>Fagaceae</taxon>
        <taxon>Lithocarpus</taxon>
    </lineage>
</organism>
<accession>A0AAW2C5N5</accession>
<name>A0AAW2C5N5_9ROSI</name>
<feature type="transmembrane region" description="Helical" evidence="1">
    <location>
        <begin position="58"/>
        <end position="74"/>
    </location>
</feature>